<name>A0AAE0SB23_9BIVA</name>
<dbReference type="InterPro" id="IPR000859">
    <property type="entry name" value="CUB_dom"/>
</dbReference>
<feature type="domain" description="CUB" evidence="5">
    <location>
        <begin position="32"/>
        <end position="149"/>
    </location>
</feature>
<evidence type="ECO:0000256" key="4">
    <source>
        <dbReference type="SAM" id="Phobius"/>
    </source>
</evidence>
<dbReference type="EMBL" id="JAEAOA010001188">
    <property type="protein sequence ID" value="KAK3588727.1"/>
    <property type="molecule type" value="Genomic_DNA"/>
</dbReference>
<gene>
    <name evidence="6" type="ORF">CHS0354_019183</name>
</gene>
<dbReference type="SUPFAM" id="SSF49854">
    <property type="entry name" value="Spermadhesin, CUB domain"/>
    <property type="match status" value="2"/>
</dbReference>
<sequence length="386" mass="41298">MVLILVGYGEVLSLLLAFLVFATDIEIVLSQCNGTPLTLTAGPRMASFTSPGYPTSYANNLLCTWLLDSGSDGQLIMVYSEHYDMNCAYGDSLNVYNGNTTSSTSLSGSLCGVNLVSNQFVSTGRYILVTFTSDSATAGQGFKMSYISYKDSSGTGCTSEQTISVTSSVQYLTTQNFPASYNSNSKCRWVLSAPGTGSVIHVELLWRDIENDATCDYDTIEIYSGSYKCENTFLLKDCSELVSINSGTLTFNSSTSNTMLVTFKSDGSYNKHGFILTYYADIVTTTTTVTTTTITTTASTVASNVSDSSRSSSSIVEKTEVNIPMMIGSAAAGAAAAISIISIVLAVKRFSLPRKSKKGLRTVQPLVQLPARPAPYPSPPDSLHFV</sequence>
<reference evidence="6" key="1">
    <citation type="journal article" date="2021" name="Genome Biol. Evol.">
        <title>A High-Quality Reference Genome for a Parasitic Bivalve with Doubly Uniparental Inheritance (Bivalvia: Unionida).</title>
        <authorList>
            <person name="Smith C.H."/>
        </authorList>
    </citation>
    <scope>NUCLEOTIDE SEQUENCE</scope>
    <source>
        <strain evidence="6">CHS0354</strain>
    </source>
</reference>
<keyword evidence="4" id="KW-1133">Transmembrane helix</keyword>
<evidence type="ECO:0000256" key="3">
    <source>
        <dbReference type="PROSITE-ProRule" id="PRU00059"/>
    </source>
</evidence>
<dbReference type="PANTHER" id="PTHR24251">
    <property type="entry name" value="OVOCHYMASE-RELATED"/>
    <property type="match status" value="1"/>
</dbReference>
<keyword evidence="4" id="KW-0472">Membrane</keyword>
<feature type="transmembrane region" description="Helical" evidence="4">
    <location>
        <begin position="323"/>
        <end position="347"/>
    </location>
</feature>
<dbReference type="InterPro" id="IPR035914">
    <property type="entry name" value="Sperma_CUB_dom_sf"/>
</dbReference>
<evidence type="ECO:0000259" key="5">
    <source>
        <dbReference type="PROSITE" id="PS01180"/>
    </source>
</evidence>
<evidence type="ECO:0000313" key="6">
    <source>
        <dbReference type="EMBL" id="KAK3588727.1"/>
    </source>
</evidence>
<dbReference type="AlphaFoldDB" id="A0AAE0SB23"/>
<reference evidence="6" key="3">
    <citation type="submission" date="2023-05" db="EMBL/GenBank/DDBJ databases">
        <authorList>
            <person name="Smith C.H."/>
        </authorList>
    </citation>
    <scope>NUCLEOTIDE SEQUENCE</scope>
    <source>
        <strain evidence="6">CHS0354</strain>
        <tissue evidence="6">Mantle</tissue>
    </source>
</reference>
<dbReference type="CDD" id="cd00041">
    <property type="entry name" value="CUB"/>
    <property type="match status" value="2"/>
</dbReference>
<proteinExistence type="predicted"/>
<dbReference type="PANTHER" id="PTHR24251:SF37">
    <property type="entry name" value="CUB DOMAIN-CONTAINING PROTEIN"/>
    <property type="match status" value="1"/>
</dbReference>
<organism evidence="6 7">
    <name type="scientific">Potamilus streckersoni</name>
    <dbReference type="NCBI Taxonomy" id="2493646"/>
    <lineage>
        <taxon>Eukaryota</taxon>
        <taxon>Metazoa</taxon>
        <taxon>Spiralia</taxon>
        <taxon>Lophotrochozoa</taxon>
        <taxon>Mollusca</taxon>
        <taxon>Bivalvia</taxon>
        <taxon>Autobranchia</taxon>
        <taxon>Heteroconchia</taxon>
        <taxon>Palaeoheterodonta</taxon>
        <taxon>Unionida</taxon>
        <taxon>Unionoidea</taxon>
        <taxon>Unionidae</taxon>
        <taxon>Ambleminae</taxon>
        <taxon>Lampsilini</taxon>
        <taxon>Potamilus</taxon>
    </lineage>
</organism>
<dbReference type="Gene3D" id="2.60.120.290">
    <property type="entry name" value="Spermadhesin, CUB domain"/>
    <property type="match status" value="2"/>
</dbReference>
<reference evidence="6" key="2">
    <citation type="journal article" date="2021" name="Genome Biol. Evol.">
        <title>Developing a high-quality reference genome for a parasitic bivalve with doubly uniparental inheritance (Bivalvia: Unionida).</title>
        <authorList>
            <person name="Smith C.H."/>
        </authorList>
    </citation>
    <scope>NUCLEOTIDE SEQUENCE</scope>
    <source>
        <strain evidence="6">CHS0354</strain>
        <tissue evidence="6">Mantle</tissue>
    </source>
</reference>
<keyword evidence="2" id="KW-1015">Disulfide bond</keyword>
<comment type="caution">
    <text evidence="6">The sequence shown here is derived from an EMBL/GenBank/DDBJ whole genome shotgun (WGS) entry which is preliminary data.</text>
</comment>
<keyword evidence="4" id="KW-0812">Transmembrane</keyword>
<protein>
    <recommendedName>
        <fullName evidence="5">CUB domain-containing protein</fullName>
    </recommendedName>
</protein>
<feature type="domain" description="CUB" evidence="5">
    <location>
        <begin position="157"/>
        <end position="281"/>
    </location>
</feature>
<dbReference type="SMART" id="SM00042">
    <property type="entry name" value="CUB"/>
    <property type="match status" value="2"/>
</dbReference>
<evidence type="ECO:0000313" key="7">
    <source>
        <dbReference type="Proteomes" id="UP001195483"/>
    </source>
</evidence>
<evidence type="ECO:0000256" key="2">
    <source>
        <dbReference type="ARBA" id="ARBA00023157"/>
    </source>
</evidence>
<dbReference type="Pfam" id="PF00431">
    <property type="entry name" value="CUB"/>
    <property type="match status" value="2"/>
</dbReference>
<comment type="caution">
    <text evidence="3">Lacks conserved residue(s) required for the propagation of feature annotation.</text>
</comment>
<dbReference type="PROSITE" id="PS01180">
    <property type="entry name" value="CUB"/>
    <property type="match status" value="2"/>
</dbReference>
<dbReference type="Proteomes" id="UP001195483">
    <property type="component" value="Unassembled WGS sequence"/>
</dbReference>
<accession>A0AAE0SB23</accession>
<keyword evidence="1" id="KW-0677">Repeat</keyword>
<keyword evidence="7" id="KW-1185">Reference proteome</keyword>
<evidence type="ECO:0000256" key="1">
    <source>
        <dbReference type="ARBA" id="ARBA00022737"/>
    </source>
</evidence>